<evidence type="ECO:0000256" key="7">
    <source>
        <dbReference type="ARBA" id="ARBA00022989"/>
    </source>
</evidence>
<evidence type="ECO:0000256" key="8">
    <source>
        <dbReference type="ARBA" id="ARBA00023128"/>
    </source>
</evidence>
<reference evidence="13" key="1">
    <citation type="submission" date="2015-09" db="EMBL/GenBank/DDBJ databases">
        <title>De novo assembly of Pectinophora gossypiella (Pink Bollworm) gut transcriptome.</title>
        <authorList>
            <person name="Tassone E.E."/>
        </authorList>
    </citation>
    <scope>NUCLEOTIDE SEQUENCE</scope>
</reference>
<feature type="repeat" description="Solcar" evidence="10">
    <location>
        <begin position="204"/>
        <end position="294"/>
    </location>
</feature>
<organism evidence="13">
    <name type="scientific">Pectinophora gossypiella</name>
    <name type="common">Cotton pink bollworm</name>
    <name type="synonym">Depressaria gossypiella</name>
    <dbReference type="NCBI Taxonomy" id="13191"/>
    <lineage>
        <taxon>Eukaryota</taxon>
        <taxon>Metazoa</taxon>
        <taxon>Ecdysozoa</taxon>
        <taxon>Arthropoda</taxon>
        <taxon>Hexapoda</taxon>
        <taxon>Insecta</taxon>
        <taxon>Pterygota</taxon>
        <taxon>Neoptera</taxon>
        <taxon>Endopterygota</taxon>
        <taxon>Lepidoptera</taxon>
        <taxon>Glossata</taxon>
        <taxon>Ditrysia</taxon>
        <taxon>Gelechioidea</taxon>
        <taxon>Gelechiidae</taxon>
        <taxon>Apatetrinae</taxon>
        <taxon>Pectinophora</taxon>
    </lineage>
</organism>
<sequence>MDFVIGGLAGAGATLVTNPMDVVKTRLQLQGELRARTETKARYRGIFHALYVIARADGALALQKGLAPAVLLGFTMNSVRLGLYHVAEVQGWTQNSSGVMSVNKAVFWSSVSGYLSGLIANPMSVVKTRIQAASHPSIAVGRQHRYNGTMDAFYTIYKTEGVRGFFAGVNATCTRLAIGSAAQLTTFSAAKEMLINRNICDKNSPFILAFLASCISGAAVVVAICPFDVTTVRLYNQGPATSSGLLYNGVFDCLRKIYKTEGVHGLYKGIGPLYFRIAPHTTLSLVIWDVLNTMLLNKKDNR</sequence>
<keyword evidence="3 11" id="KW-0813">Transport</keyword>
<comment type="subcellular location">
    <subcellularLocation>
        <location evidence="1">Mitochondrion inner membrane</location>
        <topology evidence="1">Multi-pass membrane protein</topology>
    </subcellularLocation>
</comment>
<keyword evidence="4 10" id="KW-0812">Transmembrane</keyword>
<protein>
    <recommendedName>
        <fullName evidence="14">Solute carrier family 25 member 35</fullName>
    </recommendedName>
</protein>
<feature type="repeat" description="Solcar" evidence="10">
    <location>
        <begin position="100"/>
        <end position="193"/>
    </location>
</feature>
<dbReference type="SUPFAM" id="SSF103506">
    <property type="entry name" value="Mitochondrial carrier"/>
    <property type="match status" value="1"/>
</dbReference>
<dbReference type="EMBL" id="GDQN01011313">
    <property type="protein sequence ID" value="JAT79741.1"/>
    <property type="molecule type" value="Transcribed_RNA"/>
</dbReference>
<evidence type="ECO:0000256" key="6">
    <source>
        <dbReference type="ARBA" id="ARBA00022792"/>
    </source>
</evidence>
<comment type="similarity">
    <text evidence="2 11">Belongs to the mitochondrial carrier (TC 2.A.29) family.</text>
</comment>
<dbReference type="OrthoDB" id="6703404at2759"/>
<dbReference type="InterPro" id="IPR023395">
    <property type="entry name" value="MCP_dom_sf"/>
</dbReference>
<evidence type="ECO:0000256" key="11">
    <source>
        <dbReference type="RuleBase" id="RU000488"/>
    </source>
</evidence>
<dbReference type="InterPro" id="IPR018108">
    <property type="entry name" value="MCP_transmembrane"/>
</dbReference>
<accession>A0A1E1VYJ0</accession>
<evidence type="ECO:0000256" key="9">
    <source>
        <dbReference type="ARBA" id="ARBA00023136"/>
    </source>
</evidence>
<dbReference type="Gene3D" id="1.50.40.10">
    <property type="entry name" value="Mitochondrial carrier domain"/>
    <property type="match status" value="1"/>
</dbReference>
<gene>
    <name evidence="13" type="ORF">g.3613</name>
</gene>
<feature type="transmembrane region" description="Helical" evidence="12">
    <location>
        <begin position="206"/>
        <end position="227"/>
    </location>
</feature>
<dbReference type="PANTHER" id="PTHR45928">
    <property type="entry name" value="RE38146P"/>
    <property type="match status" value="1"/>
</dbReference>
<dbReference type="PANTHER" id="PTHR45928:SF1">
    <property type="entry name" value="RE38146P"/>
    <property type="match status" value="1"/>
</dbReference>
<proteinExistence type="inferred from homology"/>
<evidence type="ECO:0000313" key="13">
    <source>
        <dbReference type="EMBL" id="JAT79741.1"/>
    </source>
</evidence>
<evidence type="ECO:0000256" key="3">
    <source>
        <dbReference type="ARBA" id="ARBA00022448"/>
    </source>
</evidence>
<dbReference type="GO" id="GO:0005743">
    <property type="term" value="C:mitochondrial inner membrane"/>
    <property type="evidence" value="ECO:0007669"/>
    <property type="project" value="UniProtKB-SubCell"/>
</dbReference>
<evidence type="ECO:0000256" key="1">
    <source>
        <dbReference type="ARBA" id="ARBA00004448"/>
    </source>
</evidence>
<keyword evidence="7 12" id="KW-1133">Transmembrane helix</keyword>
<evidence type="ECO:0000256" key="4">
    <source>
        <dbReference type="ARBA" id="ARBA00022692"/>
    </source>
</evidence>
<keyword evidence="8" id="KW-0496">Mitochondrion</keyword>
<evidence type="ECO:0000256" key="2">
    <source>
        <dbReference type="ARBA" id="ARBA00006375"/>
    </source>
</evidence>
<evidence type="ECO:0000256" key="10">
    <source>
        <dbReference type="PROSITE-ProRule" id="PRU00282"/>
    </source>
</evidence>
<dbReference type="InterPro" id="IPR051508">
    <property type="entry name" value="Mito_Carrier_Antiporter"/>
</dbReference>
<evidence type="ECO:0000256" key="5">
    <source>
        <dbReference type="ARBA" id="ARBA00022737"/>
    </source>
</evidence>
<keyword evidence="6" id="KW-0999">Mitochondrion inner membrane</keyword>
<keyword evidence="5" id="KW-0677">Repeat</keyword>
<evidence type="ECO:0008006" key="14">
    <source>
        <dbReference type="Google" id="ProtNLM"/>
    </source>
</evidence>
<feature type="repeat" description="Solcar" evidence="10">
    <location>
        <begin position="1"/>
        <end position="90"/>
    </location>
</feature>
<name>A0A1E1VYJ0_PECGO</name>
<dbReference type="PROSITE" id="PS50920">
    <property type="entry name" value="SOLCAR"/>
    <property type="match status" value="3"/>
</dbReference>
<dbReference type="AlphaFoldDB" id="A0A1E1VYJ0"/>
<keyword evidence="9 10" id="KW-0472">Membrane</keyword>
<evidence type="ECO:0000256" key="12">
    <source>
        <dbReference type="SAM" id="Phobius"/>
    </source>
</evidence>
<dbReference type="Pfam" id="PF00153">
    <property type="entry name" value="Mito_carr"/>
    <property type="match status" value="3"/>
</dbReference>